<evidence type="ECO:0000256" key="6">
    <source>
        <dbReference type="PROSITE-ProRule" id="PRU00409"/>
    </source>
</evidence>
<dbReference type="Proteomes" id="UP001148312">
    <property type="component" value="Unassembled WGS sequence"/>
</dbReference>
<dbReference type="CDD" id="cd06850">
    <property type="entry name" value="biotinyl_domain"/>
    <property type="match status" value="1"/>
</dbReference>
<dbReference type="Pfam" id="PF02786">
    <property type="entry name" value="CPSase_L_D2"/>
    <property type="match status" value="1"/>
</dbReference>
<dbReference type="InterPro" id="IPR005479">
    <property type="entry name" value="CPAse_ATP-bd"/>
</dbReference>
<comment type="caution">
    <text evidence="10">The sequence shown here is derived from an EMBL/GenBank/DDBJ whole genome shotgun (WGS) entry which is preliminary data.</text>
</comment>
<dbReference type="SUPFAM" id="SSF52440">
    <property type="entry name" value="PreATP-grasp domain"/>
    <property type="match status" value="1"/>
</dbReference>
<feature type="domain" description="Biotin carboxylation" evidence="9">
    <location>
        <begin position="9"/>
        <end position="464"/>
    </location>
</feature>
<dbReference type="InterPro" id="IPR011053">
    <property type="entry name" value="Single_hybrid_motif"/>
</dbReference>
<evidence type="ECO:0000259" key="8">
    <source>
        <dbReference type="PROSITE" id="PS50975"/>
    </source>
</evidence>
<gene>
    <name evidence="10" type="ORF">N7539_000218</name>
</gene>
<dbReference type="SUPFAM" id="SSF51230">
    <property type="entry name" value="Single hybrid motif"/>
    <property type="match status" value="1"/>
</dbReference>
<dbReference type="GeneID" id="81620071"/>
<comment type="cofactor">
    <cofactor evidence="1">
        <name>biotin</name>
        <dbReference type="ChEBI" id="CHEBI:57586"/>
    </cofactor>
</comment>
<dbReference type="FunFam" id="3.30.1490.20:FF:000003">
    <property type="entry name" value="acetyl-CoA carboxylase isoform X1"/>
    <property type="match status" value="1"/>
</dbReference>
<evidence type="ECO:0000256" key="5">
    <source>
        <dbReference type="ARBA" id="ARBA00023267"/>
    </source>
</evidence>
<dbReference type="Pfam" id="PF02785">
    <property type="entry name" value="Biotin_carb_C"/>
    <property type="match status" value="1"/>
</dbReference>
<dbReference type="Gene3D" id="2.40.50.100">
    <property type="match status" value="1"/>
</dbReference>
<dbReference type="PANTHER" id="PTHR45007">
    <property type="entry name" value="CARBOXYLASE, PUTATIVE (AFU_ORTHOLOGUE AFUA_5G07570)-RELATED"/>
    <property type="match status" value="1"/>
</dbReference>
<dbReference type="PROSITE" id="PS50968">
    <property type="entry name" value="BIOTINYL_LIPOYL"/>
    <property type="match status" value="1"/>
</dbReference>
<keyword evidence="3 6" id="KW-0547">Nucleotide-binding</keyword>
<dbReference type="PANTHER" id="PTHR45007:SF1">
    <property type="entry name" value="CARBOXYLASE, PUTATIVE (AFU_ORTHOLOGUE AFUA_5G07570)-RELATED"/>
    <property type="match status" value="1"/>
</dbReference>
<dbReference type="PROSITE" id="PS50979">
    <property type="entry name" value="BC"/>
    <property type="match status" value="1"/>
</dbReference>
<dbReference type="GO" id="GO:0005524">
    <property type="term" value="F:ATP binding"/>
    <property type="evidence" value="ECO:0007669"/>
    <property type="project" value="UniProtKB-UniRule"/>
</dbReference>
<accession>A0A9W9XLD2</accession>
<dbReference type="Pfam" id="PF00364">
    <property type="entry name" value="Biotin_lipoyl"/>
    <property type="match status" value="1"/>
</dbReference>
<keyword evidence="11" id="KW-1185">Reference proteome</keyword>
<evidence type="ECO:0000256" key="3">
    <source>
        <dbReference type="ARBA" id="ARBA00022741"/>
    </source>
</evidence>
<dbReference type="InterPro" id="IPR000089">
    <property type="entry name" value="Biotin_lipoyl"/>
</dbReference>
<dbReference type="RefSeq" id="XP_056794115.1">
    <property type="nucleotide sequence ID" value="XM_056929822.1"/>
</dbReference>
<evidence type="ECO:0000256" key="2">
    <source>
        <dbReference type="ARBA" id="ARBA00022598"/>
    </source>
</evidence>
<dbReference type="PROSITE" id="PS50975">
    <property type="entry name" value="ATP_GRASP"/>
    <property type="match status" value="1"/>
</dbReference>
<feature type="domain" description="Lipoyl-binding" evidence="7">
    <location>
        <begin position="580"/>
        <end position="660"/>
    </location>
</feature>
<dbReference type="GO" id="GO:0016874">
    <property type="term" value="F:ligase activity"/>
    <property type="evidence" value="ECO:0007669"/>
    <property type="project" value="UniProtKB-KW"/>
</dbReference>
<keyword evidence="2" id="KW-0436">Ligase</keyword>
<keyword evidence="4 6" id="KW-0067">ATP-binding</keyword>
<sequence length="673" mass="73773">MSSAPHSRPFQRLLIANRGEIAVRLLQAARELPGAIKTFGLFTQDDRSHCDLGHPHHSIELPSASSYLDINLLVEIARQYSVDAVHPGYGFLSESAEFAQRMWSEAGAIVIGPGPENLARTGNKLQSKELAEQCGVPVLATMQSPTSNEEEIRKFIQKVGFPVMIKAVDGGGGRGIRLVREEVQLENSIQRALGESPSRTVFLEKAAVDGFHHVEIQIIGDGTGQVRHLWERDCSIQRRFQKVVEFAPSLMQNRQLISQVIESALKMASAIKYCSLGTFEFLVSEVKNEFYFLEVNPRLQVEHTITESISGIDLVQTQLLLAQGRSFKGLGLGDFGNGSVLPPANSHSIQLRLCAEDPSNNFALSIGKISDFTVPSGHGIRVDTHVQISTAGPLIVGSNFDNLLAKIIVTGSTWENAVRKARRVLADTRISGVKTNLGLLRGILMHSDFMAGHTDTQWLSLKLDETRQLGEAMAQKSQEAELAGSSVQNASATNGLTSSNLLFRKGDAWSLTLQPLAQETFTASDKMAHHLKLSRVLRNDFPHSFTAEIEYTTPAATTAIPYRLQVESTTTAASALVSTSHRRGDPNNPRHVTLPLSGKLIEIQVSTGDVVAEDQVLAFVKQMKMELEVRSPRAGTVQWVHEMEEEEEDVAEGMLLVELAEGEKADTRLKGKL</sequence>
<evidence type="ECO:0000256" key="4">
    <source>
        <dbReference type="ARBA" id="ARBA00022840"/>
    </source>
</evidence>
<proteinExistence type="predicted"/>
<dbReference type="InterPro" id="IPR011054">
    <property type="entry name" value="Rudment_hybrid_motif"/>
</dbReference>
<dbReference type="SMART" id="SM00878">
    <property type="entry name" value="Biotin_carb_C"/>
    <property type="match status" value="1"/>
</dbReference>
<evidence type="ECO:0000313" key="11">
    <source>
        <dbReference type="Proteomes" id="UP001148312"/>
    </source>
</evidence>
<evidence type="ECO:0000256" key="1">
    <source>
        <dbReference type="ARBA" id="ARBA00001953"/>
    </source>
</evidence>
<reference evidence="10" key="1">
    <citation type="submission" date="2022-12" db="EMBL/GenBank/DDBJ databases">
        <authorList>
            <person name="Petersen C."/>
        </authorList>
    </citation>
    <scope>NUCLEOTIDE SEQUENCE</scope>
    <source>
        <strain evidence="10">IBT 30728</strain>
    </source>
</reference>
<dbReference type="InterPro" id="IPR011764">
    <property type="entry name" value="Biotin_carboxylation_dom"/>
</dbReference>
<dbReference type="InterPro" id="IPR005482">
    <property type="entry name" value="Biotin_COase_C"/>
</dbReference>
<name>A0A9W9XLD2_9EURO</name>
<dbReference type="InterPro" id="IPR005481">
    <property type="entry name" value="BC-like_N"/>
</dbReference>
<dbReference type="Gene3D" id="3.30.470.20">
    <property type="entry name" value="ATP-grasp fold, B domain"/>
    <property type="match status" value="1"/>
</dbReference>
<evidence type="ECO:0000313" key="10">
    <source>
        <dbReference type="EMBL" id="KAJ5495102.1"/>
    </source>
</evidence>
<dbReference type="GO" id="GO:0046872">
    <property type="term" value="F:metal ion binding"/>
    <property type="evidence" value="ECO:0007669"/>
    <property type="project" value="InterPro"/>
</dbReference>
<evidence type="ECO:0000259" key="9">
    <source>
        <dbReference type="PROSITE" id="PS50979"/>
    </source>
</evidence>
<keyword evidence="5" id="KW-0092">Biotin</keyword>
<organism evidence="10 11">
    <name type="scientific">Penicillium diatomitis</name>
    <dbReference type="NCBI Taxonomy" id="2819901"/>
    <lineage>
        <taxon>Eukaryota</taxon>
        <taxon>Fungi</taxon>
        <taxon>Dikarya</taxon>
        <taxon>Ascomycota</taxon>
        <taxon>Pezizomycotina</taxon>
        <taxon>Eurotiomycetes</taxon>
        <taxon>Eurotiomycetidae</taxon>
        <taxon>Eurotiales</taxon>
        <taxon>Aspergillaceae</taxon>
        <taxon>Penicillium</taxon>
    </lineage>
</organism>
<dbReference type="InterPro" id="IPR016185">
    <property type="entry name" value="PreATP-grasp_dom_sf"/>
</dbReference>
<dbReference type="PROSITE" id="PS00867">
    <property type="entry name" value="CPSASE_2"/>
    <property type="match status" value="1"/>
</dbReference>
<evidence type="ECO:0000259" key="7">
    <source>
        <dbReference type="PROSITE" id="PS50968"/>
    </source>
</evidence>
<dbReference type="Pfam" id="PF00289">
    <property type="entry name" value="Biotin_carb_N"/>
    <property type="match status" value="1"/>
</dbReference>
<dbReference type="InterPro" id="IPR011761">
    <property type="entry name" value="ATP-grasp"/>
</dbReference>
<dbReference type="EMBL" id="JAPWDQ010000001">
    <property type="protein sequence ID" value="KAJ5495102.1"/>
    <property type="molecule type" value="Genomic_DNA"/>
</dbReference>
<feature type="domain" description="ATP-grasp" evidence="8">
    <location>
        <begin position="128"/>
        <end position="323"/>
    </location>
</feature>
<dbReference type="AlphaFoldDB" id="A0A9W9XLD2"/>
<dbReference type="SUPFAM" id="SSF56059">
    <property type="entry name" value="Glutathione synthetase ATP-binding domain-like"/>
    <property type="match status" value="1"/>
</dbReference>
<reference evidence="10" key="2">
    <citation type="journal article" date="2023" name="IMA Fungus">
        <title>Comparative genomic study of the Penicillium genus elucidates a diverse pangenome and 15 lateral gene transfer events.</title>
        <authorList>
            <person name="Petersen C."/>
            <person name="Sorensen T."/>
            <person name="Nielsen M.R."/>
            <person name="Sondergaard T.E."/>
            <person name="Sorensen J.L."/>
            <person name="Fitzpatrick D.A."/>
            <person name="Frisvad J.C."/>
            <person name="Nielsen K.L."/>
        </authorList>
    </citation>
    <scope>NUCLEOTIDE SEQUENCE</scope>
    <source>
        <strain evidence="10">IBT 30728</strain>
    </source>
</reference>
<protein>
    <submittedName>
        <fullName evidence="10">Biotin carboxylase</fullName>
    </submittedName>
</protein>
<dbReference type="SUPFAM" id="SSF51246">
    <property type="entry name" value="Rudiment single hybrid motif"/>
    <property type="match status" value="1"/>
</dbReference>